<comment type="similarity">
    <text evidence="2 13">Belongs to the sodium:solute symporter (SSF) (TC 2.A.21) family.</text>
</comment>
<feature type="transmembrane region" description="Helical" evidence="14">
    <location>
        <begin position="344"/>
        <end position="361"/>
    </location>
</feature>
<accession>A0AAJ1MHM8</accession>
<dbReference type="PROSITE" id="PS50283">
    <property type="entry name" value="NA_SOLUT_SYMP_3"/>
    <property type="match status" value="1"/>
</dbReference>
<keyword evidence="4" id="KW-1003">Cell membrane</keyword>
<evidence type="ECO:0000256" key="13">
    <source>
        <dbReference type="RuleBase" id="RU362091"/>
    </source>
</evidence>
<evidence type="ECO:0000313" key="15">
    <source>
        <dbReference type="EMBL" id="MDC7225423.1"/>
    </source>
</evidence>
<feature type="transmembrane region" description="Helical" evidence="14">
    <location>
        <begin position="6"/>
        <end position="22"/>
    </location>
</feature>
<evidence type="ECO:0000256" key="12">
    <source>
        <dbReference type="ARBA" id="ARBA00033708"/>
    </source>
</evidence>
<evidence type="ECO:0000256" key="5">
    <source>
        <dbReference type="ARBA" id="ARBA00022692"/>
    </source>
</evidence>
<evidence type="ECO:0000256" key="2">
    <source>
        <dbReference type="ARBA" id="ARBA00006434"/>
    </source>
</evidence>
<evidence type="ECO:0000256" key="11">
    <source>
        <dbReference type="ARBA" id="ARBA00023201"/>
    </source>
</evidence>
<feature type="transmembrane region" description="Helical" evidence="14">
    <location>
        <begin position="305"/>
        <end position="332"/>
    </location>
</feature>
<feature type="transmembrane region" description="Helical" evidence="14">
    <location>
        <begin position="398"/>
        <end position="417"/>
    </location>
</feature>
<keyword evidence="6" id="KW-0769">Symport</keyword>
<evidence type="ECO:0000313" key="16">
    <source>
        <dbReference type="Proteomes" id="UP001221217"/>
    </source>
</evidence>
<evidence type="ECO:0000256" key="8">
    <source>
        <dbReference type="ARBA" id="ARBA00023053"/>
    </source>
</evidence>
<dbReference type="PANTHER" id="PTHR48086:SF3">
    <property type="entry name" value="SODIUM_PROLINE SYMPORTER"/>
    <property type="match status" value="1"/>
</dbReference>
<dbReference type="InterPro" id="IPR050277">
    <property type="entry name" value="Sodium:Solute_Symporter"/>
</dbReference>
<comment type="catalytic activity">
    <reaction evidence="12">
        <text>L-proline(in) + Na(+)(in) = L-proline(out) + Na(+)(out)</text>
        <dbReference type="Rhea" id="RHEA:28967"/>
        <dbReference type="ChEBI" id="CHEBI:29101"/>
        <dbReference type="ChEBI" id="CHEBI:60039"/>
    </reaction>
</comment>
<evidence type="ECO:0000256" key="6">
    <source>
        <dbReference type="ARBA" id="ARBA00022847"/>
    </source>
</evidence>
<keyword evidence="7 14" id="KW-1133">Transmembrane helix</keyword>
<keyword evidence="10 14" id="KW-0472">Membrane</keyword>
<evidence type="ECO:0000256" key="9">
    <source>
        <dbReference type="ARBA" id="ARBA00023065"/>
    </source>
</evidence>
<name>A0AAJ1MHM8_9SPIO</name>
<dbReference type="CDD" id="cd10322">
    <property type="entry name" value="SLC5sbd"/>
    <property type="match status" value="1"/>
</dbReference>
<dbReference type="InterPro" id="IPR038377">
    <property type="entry name" value="Na/Glc_symporter_sf"/>
</dbReference>
<keyword evidence="11" id="KW-0739">Sodium transport</keyword>
<proteinExistence type="inferred from homology"/>
<dbReference type="Gene3D" id="1.20.1730.10">
    <property type="entry name" value="Sodium/glucose cotransporter"/>
    <property type="match status" value="1"/>
</dbReference>
<feature type="transmembrane region" description="Helical" evidence="14">
    <location>
        <begin position="182"/>
        <end position="199"/>
    </location>
</feature>
<keyword evidence="5 14" id="KW-0812">Transmembrane</keyword>
<keyword evidence="8" id="KW-0915">Sodium</keyword>
<dbReference type="Proteomes" id="UP001221217">
    <property type="component" value="Unassembled WGS sequence"/>
</dbReference>
<feature type="transmembrane region" description="Helical" evidence="14">
    <location>
        <begin position="253"/>
        <end position="275"/>
    </location>
</feature>
<dbReference type="InterPro" id="IPR001734">
    <property type="entry name" value="Na/solute_symporter"/>
</dbReference>
<evidence type="ECO:0000256" key="4">
    <source>
        <dbReference type="ARBA" id="ARBA00022475"/>
    </source>
</evidence>
<feature type="transmembrane region" description="Helical" evidence="14">
    <location>
        <begin position="122"/>
        <end position="145"/>
    </location>
</feature>
<protein>
    <submittedName>
        <fullName evidence="15">Sodium:solute symporter family protein</fullName>
    </submittedName>
</protein>
<dbReference type="PANTHER" id="PTHR48086">
    <property type="entry name" value="SODIUM/PROLINE SYMPORTER-RELATED"/>
    <property type="match status" value="1"/>
</dbReference>
<feature type="transmembrane region" description="Helical" evidence="14">
    <location>
        <begin position="423"/>
        <end position="440"/>
    </location>
</feature>
<comment type="subcellular location">
    <subcellularLocation>
        <location evidence="1">Cell membrane</location>
        <topology evidence="1">Multi-pass membrane protein</topology>
    </subcellularLocation>
</comment>
<feature type="transmembrane region" description="Helical" evidence="14">
    <location>
        <begin position="42"/>
        <end position="65"/>
    </location>
</feature>
<keyword evidence="9" id="KW-0406">Ion transport</keyword>
<evidence type="ECO:0000256" key="1">
    <source>
        <dbReference type="ARBA" id="ARBA00004651"/>
    </source>
</evidence>
<evidence type="ECO:0000256" key="3">
    <source>
        <dbReference type="ARBA" id="ARBA00022448"/>
    </source>
</evidence>
<keyword evidence="3" id="KW-0813">Transport</keyword>
<reference evidence="15 16" key="1">
    <citation type="submission" date="2022-12" db="EMBL/GenBank/DDBJ databases">
        <title>Metagenome assembled genome from gulf of manar.</title>
        <authorList>
            <person name="Kohli P."/>
            <person name="Pk S."/>
            <person name="Venkata Ramana C."/>
            <person name="Sasikala C."/>
        </authorList>
    </citation>
    <scope>NUCLEOTIDE SEQUENCE [LARGE SCALE GENOMIC DNA]</scope>
    <source>
        <strain evidence="15">JB008</strain>
    </source>
</reference>
<dbReference type="GO" id="GO:0015293">
    <property type="term" value="F:symporter activity"/>
    <property type="evidence" value="ECO:0007669"/>
    <property type="project" value="UniProtKB-KW"/>
</dbReference>
<dbReference type="GO" id="GO:0006814">
    <property type="term" value="P:sodium ion transport"/>
    <property type="evidence" value="ECO:0007669"/>
    <property type="project" value="UniProtKB-KW"/>
</dbReference>
<feature type="transmembrane region" description="Helical" evidence="14">
    <location>
        <begin position="71"/>
        <end position="92"/>
    </location>
</feature>
<evidence type="ECO:0000256" key="7">
    <source>
        <dbReference type="ARBA" id="ARBA00022989"/>
    </source>
</evidence>
<dbReference type="AlphaFoldDB" id="A0AAJ1MHM8"/>
<organism evidence="15 16">
    <name type="scientific">Candidatus Thalassospirochaeta sargassi</name>
    <dbReference type="NCBI Taxonomy" id="3119039"/>
    <lineage>
        <taxon>Bacteria</taxon>
        <taxon>Pseudomonadati</taxon>
        <taxon>Spirochaetota</taxon>
        <taxon>Spirochaetia</taxon>
        <taxon>Spirochaetales</taxon>
        <taxon>Spirochaetaceae</taxon>
        <taxon>Candidatus Thalassospirochaeta</taxon>
    </lineage>
</organism>
<gene>
    <name evidence="15" type="ORF">PQJ61_01515</name>
</gene>
<dbReference type="EMBL" id="JAQQAL010000006">
    <property type="protein sequence ID" value="MDC7225423.1"/>
    <property type="molecule type" value="Genomic_DNA"/>
</dbReference>
<evidence type="ECO:0000256" key="14">
    <source>
        <dbReference type="SAM" id="Phobius"/>
    </source>
</evidence>
<dbReference type="GO" id="GO:0005886">
    <property type="term" value="C:plasma membrane"/>
    <property type="evidence" value="ECO:0007669"/>
    <property type="project" value="UniProtKB-SubCell"/>
</dbReference>
<feature type="transmembrane region" description="Helical" evidence="14">
    <location>
        <begin position="151"/>
        <end position="170"/>
    </location>
</feature>
<comment type="caution">
    <text evidence="15">The sequence shown here is derived from an EMBL/GenBank/DDBJ whole genome shotgun (WGS) entry which is preliminary data.</text>
</comment>
<sequence length="448" mass="48144">MTSFITLMLIYTAAGTGIAVYAGRRRGKDQASYFIGGRGMSWLVSALTYAATTYSSFMMVGLVGLSYSTGIGAMIFEMTYLIATIILLSIYGKKIWQMSCEKELVSPMELFSLQFGKATGTAGALISAAALIPYTAAQVIGLSIIFQNFGISYATGVAIAAVLICVWSLIGGLRGVALTDAVQGLFMIAVAVVAVIWAGNKFGGIETSTFPNKVWTPVFFINITLPWAFFALTNPQVVQRLFIIKDKAGLKKMIILFAAVGTAYTVITCLLGFSAKYGTMNGGLSEITGRDNVILGLLETMGRGLGLATALSIVFASISTSNSIILTLSSMFTRDVVRKTDKIWYGRVFIVIITAFVAVFAARRTSYIVELSVSTSRILMCFLPLFFDLFHFKKGGRITGPLTIIGGAASAILFGRIGLQLSSVWTLAAAFGFYFTGVILDSRKLSRN</sequence>
<feature type="transmembrane region" description="Helical" evidence="14">
    <location>
        <begin position="214"/>
        <end position="232"/>
    </location>
</feature>
<dbReference type="Pfam" id="PF00474">
    <property type="entry name" value="SSF"/>
    <property type="match status" value="1"/>
</dbReference>
<evidence type="ECO:0000256" key="10">
    <source>
        <dbReference type="ARBA" id="ARBA00023136"/>
    </source>
</evidence>